<dbReference type="InterPro" id="IPR037749">
    <property type="entry name" value="Ext_Synaptotagmin_C2B"/>
</dbReference>
<dbReference type="KEGG" id="egl:EGR_00042"/>
<dbReference type="PROSITE" id="PS50004">
    <property type="entry name" value="C2"/>
    <property type="match status" value="3"/>
</dbReference>
<keyword evidence="3" id="KW-0812">Transmembrane</keyword>
<keyword evidence="6" id="KW-0106">Calcium</keyword>
<feature type="domain" description="SMP-LTD" evidence="13">
    <location>
        <begin position="101"/>
        <end position="303"/>
    </location>
</feature>
<keyword evidence="7" id="KW-1133">Transmembrane helix</keyword>
<dbReference type="SUPFAM" id="SSF49562">
    <property type="entry name" value="C2 domain (Calcium/lipid-binding domain, CaLB)"/>
    <property type="match status" value="3"/>
</dbReference>
<dbReference type="InterPro" id="IPR035892">
    <property type="entry name" value="C2_domain_sf"/>
</dbReference>
<dbReference type="CDD" id="cd21670">
    <property type="entry name" value="SMP_ESyt"/>
    <property type="match status" value="1"/>
</dbReference>
<keyword evidence="10" id="KW-0472">Membrane</keyword>
<organism evidence="14 15">
    <name type="scientific">Echinococcus granulosus</name>
    <name type="common">Hydatid tapeworm</name>
    <dbReference type="NCBI Taxonomy" id="6210"/>
    <lineage>
        <taxon>Eukaryota</taxon>
        <taxon>Metazoa</taxon>
        <taxon>Spiralia</taxon>
        <taxon>Lophotrochozoa</taxon>
        <taxon>Platyhelminthes</taxon>
        <taxon>Cestoda</taxon>
        <taxon>Eucestoda</taxon>
        <taxon>Cyclophyllidea</taxon>
        <taxon>Taeniidae</taxon>
        <taxon>Echinococcus</taxon>
        <taxon>Echinococcus granulosus group</taxon>
    </lineage>
</organism>
<name>W6UTZ3_ECHGR</name>
<feature type="region of interest" description="Disordered" evidence="11">
    <location>
        <begin position="581"/>
        <end position="661"/>
    </location>
</feature>
<dbReference type="InterPro" id="IPR051634">
    <property type="entry name" value="Extended_Synaptotagmin"/>
</dbReference>
<dbReference type="PANTHER" id="PTHR45761">
    <property type="entry name" value="EXTENDED SYNAPTOTAGMIN-LIKE PROTEIN 2, ISOFORM C"/>
    <property type="match status" value="1"/>
</dbReference>
<dbReference type="InterPro" id="IPR039010">
    <property type="entry name" value="Synaptotagmin_SMP"/>
</dbReference>
<dbReference type="PROSITE" id="PS51847">
    <property type="entry name" value="SMP"/>
    <property type="match status" value="1"/>
</dbReference>
<dbReference type="CDD" id="cd04050">
    <property type="entry name" value="C2B_Synaptotagmin-like"/>
    <property type="match status" value="1"/>
</dbReference>
<evidence type="ECO:0000259" key="12">
    <source>
        <dbReference type="PROSITE" id="PS50004"/>
    </source>
</evidence>
<dbReference type="RefSeq" id="XP_024355969.1">
    <property type="nucleotide sequence ID" value="XM_024489291.1"/>
</dbReference>
<gene>
    <name evidence="14" type="ORF">EGR_00042</name>
</gene>
<dbReference type="GO" id="GO:0006869">
    <property type="term" value="P:lipid transport"/>
    <property type="evidence" value="ECO:0007669"/>
    <property type="project" value="UniProtKB-KW"/>
</dbReference>
<dbReference type="CTD" id="36335757"/>
<keyword evidence="4" id="KW-0479">Metal-binding</keyword>
<dbReference type="EMBL" id="APAU02000001">
    <property type="protein sequence ID" value="EUB64773.1"/>
    <property type="molecule type" value="Genomic_DNA"/>
</dbReference>
<feature type="domain" description="C2" evidence="12">
    <location>
        <begin position="247"/>
        <end position="415"/>
    </location>
</feature>
<dbReference type="GO" id="GO:0046872">
    <property type="term" value="F:metal ion binding"/>
    <property type="evidence" value="ECO:0007669"/>
    <property type="project" value="UniProtKB-KW"/>
</dbReference>
<evidence type="ECO:0000256" key="9">
    <source>
        <dbReference type="ARBA" id="ARBA00023121"/>
    </source>
</evidence>
<dbReference type="InterPro" id="IPR000008">
    <property type="entry name" value="C2_dom"/>
</dbReference>
<evidence type="ECO:0000256" key="3">
    <source>
        <dbReference type="ARBA" id="ARBA00022692"/>
    </source>
</evidence>
<evidence type="ECO:0000256" key="4">
    <source>
        <dbReference type="ARBA" id="ARBA00022723"/>
    </source>
</evidence>
<evidence type="ECO:0000256" key="6">
    <source>
        <dbReference type="ARBA" id="ARBA00022837"/>
    </source>
</evidence>
<evidence type="ECO:0000256" key="7">
    <source>
        <dbReference type="ARBA" id="ARBA00022989"/>
    </source>
</evidence>
<comment type="subcellular location">
    <subcellularLocation>
        <location evidence="1">Membrane</location>
    </subcellularLocation>
</comment>
<evidence type="ECO:0000256" key="8">
    <source>
        <dbReference type="ARBA" id="ARBA00023055"/>
    </source>
</evidence>
<dbReference type="InterPro" id="IPR031468">
    <property type="entry name" value="SMP_LBD"/>
</dbReference>
<dbReference type="GeneID" id="36335757"/>
<dbReference type="GO" id="GO:0012505">
    <property type="term" value="C:endomembrane system"/>
    <property type="evidence" value="ECO:0007669"/>
    <property type="project" value="UniProtKB-ARBA"/>
</dbReference>
<keyword evidence="2" id="KW-0813">Transport</keyword>
<evidence type="ECO:0000259" key="13">
    <source>
        <dbReference type="PROSITE" id="PS51847"/>
    </source>
</evidence>
<dbReference type="GO" id="GO:0005737">
    <property type="term" value="C:cytoplasm"/>
    <property type="evidence" value="ECO:0007669"/>
    <property type="project" value="UniProtKB-ARBA"/>
</dbReference>
<dbReference type="PANTHER" id="PTHR45761:SF1">
    <property type="entry name" value="EXTENDED SYNAPTOTAGMIN-LIKE PROTEIN 2, ISOFORM C"/>
    <property type="match status" value="1"/>
</dbReference>
<dbReference type="GO" id="GO:0061817">
    <property type="term" value="P:endoplasmic reticulum-plasma membrane tethering"/>
    <property type="evidence" value="ECO:0007669"/>
    <property type="project" value="InterPro"/>
</dbReference>
<dbReference type="Proteomes" id="UP000019149">
    <property type="component" value="Unassembled WGS sequence"/>
</dbReference>
<evidence type="ECO:0000313" key="14">
    <source>
        <dbReference type="EMBL" id="EUB64773.1"/>
    </source>
</evidence>
<dbReference type="Gene3D" id="2.60.40.150">
    <property type="entry name" value="C2 domain"/>
    <property type="match status" value="3"/>
</dbReference>
<keyword evidence="15" id="KW-1185">Reference proteome</keyword>
<accession>W6UTZ3</accession>
<protein>
    <submittedName>
        <fullName evidence="14">Extended synaptotagmin-2</fullName>
    </submittedName>
</protein>
<keyword evidence="5" id="KW-0677">Repeat</keyword>
<feature type="compositionally biased region" description="Basic and acidic residues" evidence="11">
    <location>
        <begin position="583"/>
        <end position="600"/>
    </location>
</feature>
<keyword evidence="8" id="KW-0445">Lipid transport</keyword>
<comment type="caution">
    <text evidence="14">The sequence shown here is derived from an EMBL/GenBank/DDBJ whole genome shotgun (WGS) entry which is preliminary data.</text>
</comment>
<dbReference type="OrthoDB" id="1029639at2759"/>
<keyword evidence="9" id="KW-0446">Lipid-binding</keyword>
<evidence type="ECO:0000256" key="2">
    <source>
        <dbReference type="ARBA" id="ARBA00022448"/>
    </source>
</evidence>
<feature type="domain" description="C2" evidence="12">
    <location>
        <begin position="662"/>
        <end position="789"/>
    </location>
</feature>
<feature type="domain" description="C2" evidence="12">
    <location>
        <begin position="443"/>
        <end position="558"/>
    </location>
</feature>
<proteinExistence type="predicted"/>
<evidence type="ECO:0000256" key="1">
    <source>
        <dbReference type="ARBA" id="ARBA00004370"/>
    </source>
</evidence>
<dbReference type="SMART" id="SM00239">
    <property type="entry name" value="C2"/>
    <property type="match status" value="3"/>
</dbReference>
<dbReference type="GO" id="GO:0008289">
    <property type="term" value="F:lipid binding"/>
    <property type="evidence" value="ECO:0007669"/>
    <property type="project" value="UniProtKB-KW"/>
</dbReference>
<dbReference type="STRING" id="6210.W6UTZ3"/>
<dbReference type="OMA" id="ECLNPKW"/>
<evidence type="ECO:0000256" key="5">
    <source>
        <dbReference type="ARBA" id="ARBA00022737"/>
    </source>
</evidence>
<evidence type="ECO:0000256" key="11">
    <source>
        <dbReference type="SAM" id="MobiDB-lite"/>
    </source>
</evidence>
<dbReference type="AlphaFoldDB" id="W6UTZ3"/>
<dbReference type="Pfam" id="PF00168">
    <property type="entry name" value="C2"/>
    <property type="match status" value="4"/>
</dbReference>
<reference evidence="14 15" key="1">
    <citation type="journal article" date="2013" name="Nat. Genet.">
        <title>The genome of the hydatid tapeworm Echinococcus granulosus.</title>
        <authorList>
            <person name="Zheng H."/>
            <person name="Zhang W."/>
            <person name="Zhang L."/>
            <person name="Zhang Z."/>
            <person name="Li J."/>
            <person name="Lu G."/>
            <person name="Zhu Y."/>
            <person name="Wang Y."/>
            <person name="Huang Y."/>
            <person name="Liu J."/>
            <person name="Kang H."/>
            <person name="Chen J."/>
            <person name="Wang L."/>
            <person name="Chen A."/>
            <person name="Yu S."/>
            <person name="Gao Z."/>
            <person name="Jin L."/>
            <person name="Gu W."/>
            <person name="Wang Z."/>
            <person name="Zhao L."/>
            <person name="Shi B."/>
            <person name="Wen H."/>
            <person name="Lin R."/>
            <person name="Jones M.K."/>
            <person name="Brejova B."/>
            <person name="Vinar T."/>
            <person name="Zhao G."/>
            <person name="McManus D.P."/>
            <person name="Chen Z."/>
            <person name="Zhou Y."/>
            <person name="Wang S."/>
        </authorList>
    </citation>
    <scope>NUCLEOTIDE SEQUENCE [LARGE SCALE GENOMIC DNA]</scope>
</reference>
<dbReference type="Pfam" id="PF17047">
    <property type="entry name" value="SMP_LBD"/>
    <property type="match status" value="1"/>
</dbReference>
<evidence type="ECO:0000256" key="10">
    <source>
        <dbReference type="ARBA" id="ARBA00023136"/>
    </source>
</evidence>
<evidence type="ECO:0000313" key="15">
    <source>
        <dbReference type="Proteomes" id="UP000019149"/>
    </source>
</evidence>
<dbReference type="GO" id="GO:0016020">
    <property type="term" value="C:membrane"/>
    <property type="evidence" value="ECO:0007669"/>
    <property type="project" value="UniProtKB-SubCell"/>
</dbReference>
<sequence>MDKSLDKPQNEKTGVKFDILSTARTYIKLISCWVAIWGLGYYKFSPSWVAFGAIGYMAYSRAYEKRNLVSSVMRTITEDEKASVIKNIGSHELPAWVYFPDIERAEWLNKVVQRMWPYISEYVNKVLVVTVQPAVNANLPSSLQPFLFLRTDLGDAPPRIGGIKVYVEESIQRDEVVMDVDLMLYSDARIKVSVGKIVAGVKDFELRGTLRISLKPLVSQIPFVGAVTVCFLDNPDTVSSLCVLPNRISVPLVNNVILEQIRFPSAQGAIRVEVISASDLVSADVNLVGQSSSDPYCVVRVSTVLCLNFMGAAEPVTLKSDCIVKMLQCFLQPLLIMMATIFVSVGAEKFVTKVISRTLSPTWNECFEAIVDQRMGQSVIIEVWDKDASSKDDELGLTTIPIEEVYLRGQINSVKMLEGVKKGKVHMKVTWLDLSPNASDFVAVEQARRASSAEKAIFNSYLFVRVEQGRNLMRLRFLQEPSPYCVLQIGNVVQNTVVREKTQNPIWESPHHFLFSNPDIQTLNIEIRDSKLEVVLGTLAIPLKHLKAEKNMTVTQPYVLQAAGPDNATLYLHLELRALVPGPDRRPHQDREPMDSRGSEEASAPSSPLATAFGNSRESLAKPSPDRHSPPSPQTENVVRHRNGGSKSSGEEDHVLVAPPNPAGRVRLTMRYDADMEILEVTVDRAENILGVDKDGLSDPYVKLSVIDSSGHTVGESKKTRAVKNDLNPIFEQSFEFSVKSEVMETCKLWVDVKNHVGPLQRNTHIRNLGSVLVSLRELKCDNGFTEWYWLHRSLD</sequence>